<dbReference type="SMART" id="SM00249">
    <property type="entry name" value="PHD"/>
    <property type="match status" value="2"/>
</dbReference>
<dbReference type="Pfam" id="PF00628">
    <property type="entry name" value="PHD"/>
    <property type="match status" value="1"/>
</dbReference>
<evidence type="ECO:0000256" key="12">
    <source>
        <dbReference type="ARBA" id="ARBA00023163"/>
    </source>
</evidence>
<evidence type="ECO:0000256" key="1">
    <source>
        <dbReference type="ARBA" id="ARBA00004123"/>
    </source>
</evidence>
<evidence type="ECO:0000256" key="7">
    <source>
        <dbReference type="ARBA" id="ARBA00022771"/>
    </source>
</evidence>
<keyword evidence="10" id="KW-0156">Chromatin regulator</keyword>
<keyword evidence="6" id="KW-0677">Repeat</keyword>
<evidence type="ECO:0000259" key="17">
    <source>
        <dbReference type="PROSITE" id="PS52014"/>
    </source>
</evidence>
<dbReference type="RefSeq" id="XP_022251025.1">
    <property type="nucleotide sequence ID" value="XM_022395317.1"/>
</dbReference>
<keyword evidence="18" id="KW-1185">Reference proteome</keyword>
<organism evidence="18 19">
    <name type="scientific">Limulus polyphemus</name>
    <name type="common">Atlantic horseshoe crab</name>
    <dbReference type="NCBI Taxonomy" id="6850"/>
    <lineage>
        <taxon>Eukaryota</taxon>
        <taxon>Metazoa</taxon>
        <taxon>Ecdysozoa</taxon>
        <taxon>Arthropoda</taxon>
        <taxon>Chelicerata</taxon>
        <taxon>Merostomata</taxon>
        <taxon>Xiphosura</taxon>
        <taxon>Limulidae</taxon>
        <taxon>Limulus</taxon>
    </lineage>
</organism>
<dbReference type="InterPro" id="IPR001660">
    <property type="entry name" value="SAM"/>
</dbReference>
<evidence type="ECO:0000256" key="11">
    <source>
        <dbReference type="ARBA" id="ARBA00023015"/>
    </source>
</evidence>
<dbReference type="Proteomes" id="UP000694941">
    <property type="component" value="Unplaced"/>
</dbReference>
<dbReference type="SUPFAM" id="SSF47769">
    <property type="entry name" value="SAM/Pointed domain"/>
    <property type="match status" value="1"/>
</dbReference>
<evidence type="ECO:0000256" key="8">
    <source>
        <dbReference type="ARBA" id="ARBA00022833"/>
    </source>
</evidence>
<feature type="domain" description="SAM" evidence="16">
    <location>
        <begin position="433"/>
        <end position="481"/>
    </location>
</feature>
<feature type="domain" description="PHD-type" evidence="15">
    <location>
        <begin position="244"/>
        <end position="303"/>
    </location>
</feature>
<evidence type="ECO:0000256" key="3">
    <source>
        <dbReference type="ARBA" id="ARBA00022499"/>
    </source>
</evidence>
<dbReference type="SUPFAM" id="SSF57903">
    <property type="entry name" value="FYVE/PHD zinc finger"/>
    <property type="match status" value="1"/>
</dbReference>
<evidence type="ECO:0000256" key="6">
    <source>
        <dbReference type="ARBA" id="ARBA00022737"/>
    </source>
</evidence>
<dbReference type="GeneID" id="106467188"/>
<evidence type="ECO:0000256" key="9">
    <source>
        <dbReference type="ARBA" id="ARBA00022843"/>
    </source>
</evidence>
<dbReference type="InterPro" id="IPR001965">
    <property type="entry name" value="Znf_PHD"/>
</dbReference>
<keyword evidence="3" id="KW-1017">Isopeptide bond</keyword>
<dbReference type="InterPro" id="IPR013083">
    <property type="entry name" value="Znf_RING/FYVE/PHD"/>
</dbReference>
<dbReference type="CDD" id="cd09583">
    <property type="entry name" value="SAM_Atherin-like"/>
    <property type="match status" value="1"/>
</dbReference>
<evidence type="ECO:0000256" key="4">
    <source>
        <dbReference type="ARBA" id="ARBA00022553"/>
    </source>
</evidence>
<evidence type="ECO:0000259" key="16">
    <source>
        <dbReference type="PROSITE" id="PS50105"/>
    </source>
</evidence>
<dbReference type="Gene3D" id="3.30.40.10">
    <property type="entry name" value="Zinc/RING finger domain, C3HC4 (zinc finger)"/>
    <property type="match status" value="1"/>
</dbReference>
<dbReference type="InterPro" id="IPR019787">
    <property type="entry name" value="Znf_PHD-finger"/>
</dbReference>
<keyword evidence="9" id="KW-0832">Ubl conjugation</keyword>
<keyword evidence="11" id="KW-0805">Transcription regulation</keyword>
<reference evidence="19" key="1">
    <citation type="submission" date="2025-08" db="UniProtKB">
        <authorList>
            <consortium name="RefSeq"/>
        </authorList>
    </citation>
    <scope>IDENTIFICATION</scope>
    <source>
        <tissue evidence="19">Muscle</tissue>
    </source>
</reference>
<gene>
    <name evidence="19" type="primary">LOC106467188</name>
</gene>
<dbReference type="Gene3D" id="1.10.150.50">
    <property type="entry name" value="Transcription Factor, Ets-1"/>
    <property type="match status" value="1"/>
</dbReference>
<evidence type="ECO:0000256" key="2">
    <source>
        <dbReference type="ARBA" id="ARBA00022491"/>
    </source>
</evidence>
<feature type="domain" description="PHD-type" evidence="15">
    <location>
        <begin position="300"/>
        <end position="351"/>
    </location>
</feature>
<evidence type="ECO:0000259" key="15">
    <source>
        <dbReference type="PROSITE" id="PS50016"/>
    </source>
</evidence>
<dbReference type="Pfam" id="PF21524">
    <property type="entry name" value="SAMD1_WH"/>
    <property type="match status" value="1"/>
</dbReference>
<keyword evidence="7 14" id="KW-0863">Zinc-finger</keyword>
<evidence type="ECO:0000256" key="5">
    <source>
        <dbReference type="ARBA" id="ARBA00022723"/>
    </source>
</evidence>
<dbReference type="InterPro" id="IPR048589">
    <property type="entry name" value="SAMD1-like_WH"/>
</dbReference>
<dbReference type="PROSITE" id="PS50105">
    <property type="entry name" value="SAM_DOMAIN"/>
    <property type="match status" value="1"/>
</dbReference>
<name>A0ABM1T569_LIMPO</name>
<keyword evidence="2" id="KW-0678">Repressor</keyword>
<dbReference type="InterPro" id="IPR011011">
    <property type="entry name" value="Znf_FYVE_PHD"/>
</dbReference>
<proteinExistence type="predicted"/>
<dbReference type="InterPro" id="IPR013761">
    <property type="entry name" value="SAM/pointed_sf"/>
</dbReference>
<dbReference type="PROSITE" id="PS50016">
    <property type="entry name" value="ZF_PHD_2"/>
    <property type="match status" value="2"/>
</dbReference>
<accession>A0ABM1T569</accession>
<evidence type="ECO:0000313" key="18">
    <source>
        <dbReference type="Proteomes" id="UP000694941"/>
    </source>
</evidence>
<keyword evidence="12" id="KW-0804">Transcription</keyword>
<keyword evidence="4" id="KW-0597">Phosphoprotein</keyword>
<evidence type="ECO:0000313" key="19">
    <source>
        <dbReference type="RefSeq" id="XP_022251025.1"/>
    </source>
</evidence>
<dbReference type="PROSITE" id="PS52014">
    <property type="entry name" value="SAMD1_WH"/>
    <property type="match status" value="1"/>
</dbReference>
<dbReference type="SMART" id="SM00454">
    <property type="entry name" value="SAM"/>
    <property type="match status" value="1"/>
</dbReference>
<evidence type="ECO:0000256" key="13">
    <source>
        <dbReference type="ARBA" id="ARBA00023242"/>
    </source>
</evidence>
<keyword evidence="13" id="KW-0539">Nucleus</keyword>
<dbReference type="PANTHER" id="PTHR45888">
    <property type="entry name" value="HL01030P-RELATED"/>
    <property type="match status" value="1"/>
</dbReference>
<keyword evidence="5" id="KW-0479">Metal-binding</keyword>
<evidence type="ECO:0000256" key="10">
    <source>
        <dbReference type="ARBA" id="ARBA00022853"/>
    </source>
</evidence>
<dbReference type="Pfam" id="PF00536">
    <property type="entry name" value="SAM_1"/>
    <property type="match status" value="1"/>
</dbReference>
<evidence type="ECO:0000256" key="14">
    <source>
        <dbReference type="PROSITE-ProRule" id="PRU00146"/>
    </source>
</evidence>
<feature type="domain" description="SAMD1-like winged helix (WH)" evidence="17">
    <location>
        <begin position="1"/>
        <end position="74"/>
    </location>
</feature>
<keyword evidence="8" id="KW-0862">Zinc</keyword>
<dbReference type="PANTHER" id="PTHR45888:SF4">
    <property type="entry name" value="PHD FINGER PROTEIN 10"/>
    <property type="match status" value="1"/>
</dbReference>
<protein>
    <submittedName>
        <fullName evidence="19">Histone acetyltransferase KAT6B-like</fullName>
    </submittedName>
</protein>
<sequence>MSGFKYKDLILNAIDQLHERKARPDSERICHILEKKNGVNSQTIKTELQKLVDARIVVKVEYKGNVSYRNAAKWARNNRIFMNGHMLYWDGVRKAVTEAFNEIIACRENFTNLGVSREEIESYLSNKKTCMFNKLSSKGLDIFLKSEVDTGRIKKLASGNFLLNQIQENGEIKSRFRLAKSGTESLNVPLQEKRKNNPKKRKIGALNAAHIKQTVSLSRRGRRKKFKKNPGPDFLPWSEFEKTDDLCDFCQQTSSSNRLGNPEELLICKDCSAKAHPSCMQYGEKLTAKCREYPWQCIDCKRCVFCDQSDDDGDSMLFCDGCDKGYHMVCHVPALTEKPGGLWYCSKCNDEKESSMEKVSTSSGNYPKESVYFETSTTSFVTPTRSELDPTVGLPTPCSSPVPEDKQHPCMLGSLNKRTLSQYPEIVPDAKDWTIDDVEEFFSYVGFPEQASAFKEQEIDGKSLLLMKRSDVLTGLSIRLGPALKIYNHVKRLQTGLPNGHLL</sequence>
<comment type="subcellular location">
    <subcellularLocation>
        <location evidence="1">Nucleus</location>
    </subcellularLocation>
</comment>